<feature type="transmembrane region" description="Helical" evidence="10">
    <location>
        <begin position="12"/>
        <end position="34"/>
    </location>
</feature>
<dbReference type="SUPFAM" id="SSF55874">
    <property type="entry name" value="ATPase domain of HSP90 chaperone/DNA topoisomerase II/histidine kinase"/>
    <property type="match status" value="1"/>
</dbReference>
<dbReference type="CDD" id="cd00075">
    <property type="entry name" value="HATPase"/>
    <property type="match status" value="1"/>
</dbReference>
<evidence type="ECO:0000256" key="3">
    <source>
        <dbReference type="ARBA" id="ARBA00012438"/>
    </source>
</evidence>
<sequence>MIQHLSLRVKLTLGYVLVFTVTVLLGGGGVYYAARSALTESLDTTLRETASVARASIVLAGATASFAPQLRPAGDLHIELYRPDGTLLAQVGDGDERSVSELRPGLSTTAERRVLTQQIGGLYLRVSRPSETLSEFLDTLARLLLLGSGGMILAACAAGYWLANRALRPVDAVARTAELIAAQGDYAQRVPSAPGGDEMARLTRTVNTMLDQLAGTIDREKQFARTAAHELRTPLTALRGRLDLTLERPRDAAEYEKALRGMRGRVEALGRLTEGLLALARSDASAPLQPVDLAAIAIQVSEQYEEAAAERGQVLRLDLEEGWALADPSGLERVLSNLLENALKYGAGPEIRVKVRPQILSVWSAGPGPDPAQWPRLLQPFERGAGVQGVSGSGLGLALVATLAARWEARLEPEWSGDGFRVTLRFLGAP</sequence>
<comment type="subcellular location">
    <subcellularLocation>
        <location evidence="2">Membrane</location>
    </subcellularLocation>
</comment>
<dbReference type="SUPFAM" id="SSF47384">
    <property type="entry name" value="Homodimeric domain of signal transducing histidine kinase"/>
    <property type="match status" value="1"/>
</dbReference>
<dbReference type="Proteomes" id="UP000600547">
    <property type="component" value="Unassembled WGS sequence"/>
</dbReference>
<evidence type="ECO:0000256" key="4">
    <source>
        <dbReference type="ARBA" id="ARBA00022553"/>
    </source>
</evidence>
<dbReference type="Gene3D" id="3.30.565.10">
    <property type="entry name" value="Histidine kinase-like ATPase, C-terminal domain"/>
    <property type="match status" value="1"/>
</dbReference>
<proteinExistence type="predicted"/>
<dbReference type="Pfam" id="PF00672">
    <property type="entry name" value="HAMP"/>
    <property type="match status" value="1"/>
</dbReference>
<feature type="transmembrane region" description="Helical" evidence="10">
    <location>
        <begin position="143"/>
        <end position="163"/>
    </location>
</feature>
<keyword evidence="10" id="KW-0472">Membrane</keyword>
<evidence type="ECO:0000259" key="12">
    <source>
        <dbReference type="PROSITE" id="PS50885"/>
    </source>
</evidence>
<evidence type="ECO:0000256" key="10">
    <source>
        <dbReference type="SAM" id="Phobius"/>
    </source>
</evidence>
<evidence type="ECO:0000313" key="13">
    <source>
        <dbReference type="EMBL" id="GGM59286.1"/>
    </source>
</evidence>
<dbReference type="SMART" id="SM00387">
    <property type="entry name" value="HATPase_c"/>
    <property type="match status" value="1"/>
</dbReference>
<comment type="catalytic activity">
    <reaction evidence="1">
        <text>ATP + protein L-histidine = ADP + protein N-phospho-L-histidine.</text>
        <dbReference type="EC" id="2.7.13.3"/>
    </reaction>
</comment>
<dbReference type="Gene3D" id="6.10.340.10">
    <property type="match status" value="1"/>
</dbReference>
<gene>
    <name evidence="13" type="ORF">GCM10008956_38650</name>
</gene>
<evidence type="ECO:0000259" key="11">
    <source>
        <dbReference type="PROSITE" id="PS50109"/>
    </source>
</evidence>
<dbReference type="EC" id="2.7.13.3" evidence="3"/>
<dbReference type="CDD" id="cd00082">
    <property type="entry name" value="HisKA"/>
    <property type="match status" value="1"/>
</dbReference>
<dbReference type="AlphaFoldDB" id="A0A8H9GT88"/>
<dbReference type="SMART" id="SM00304">
    <property type="entry name" value="HAMP"/>
    <property type="match status" value="1"/>
</dbReference>
<organism evidence="13 14">
    <name type="scientific">Deinococcus arenae</name>
    <dbReference type="NCBI Taxonomy" id="1452751"/>
    <lineage>
        <taxon>Bacteria</taxon>
        <taxon>Thermotogati</taxon>
        <taxon>Deinococcota</taxon>
        <taxon>Deinococci</taxon>
        <taxon>Deinococcales</taxon>
        <taxon>Deinococcaceae</taxon>
        <taxon>Deinococcus</taxon>
    </lineage>
</organism>
<keyword evidence="5" id="KW-0808">Transferase</keyword>
<dbReference type="RefSeq" id="WP_155300399.1">
    <property type="nucleotide sequence ID" value="NZ_BMQG01000028.1"/>
</dbReference>
<evidence type="ECO:0000256" key="7">
    <source>
        <dbReference type="ARBA" id="ARBA00022777"/>
    </source>
</evidence>
<protein>
    <recommendedName>
        <fullName evidence="3">histidine kinase</fullName>
        <ecNumber evidence="3">2.7.13.3</ecNumber>
    </recommendedName>
</protein>
<dbReference type="GO" id="GO:0000155">
    <property type="term" value="F:phosphorelay sensor kinase activity"/>
    <property type="evidence" value="ECO:0007669"/>
    <property type="project" value="InterPro"/>
</dbReference>
<accession>A0A8H9GT88</accession>
<dbReference type="PROSITE" id="PS50109">
    <property type="entry name" value="HIS_KIN"/>
    <property type="match status" value="1"/>
</dbReference>
<keyword evidence="8 10" id="KW-1133">Transmembrane helix</keyword>
<evidence type="ECO:0000256" key="9">
    <source>
        <dbReference type="ARBA" id="ARBA00023012"/>
    </source>
</evidence>
<reference evidence="14" key="1">
    <citation type="journal article" date="2019" name="Int. J. Syst. Evol. Microbiol.">
        <title>The Global Catalogue of Microorganisms (GCM) 10K type strain sequencing project: providing services to taxonomists for standard genome sequencing and annotation.</title>
        <authorList>
            <consortium name="The Broad Institute Genomics Platform"/>
            <consortium name="The Broad Institute Genome Sequencing Center for Infectious Disease"/>
            <person name="Wu L."/>
            <person name="Ma J."/>
        </authorList>
    </citation>
    <scope>NUCLEOTIDE SEQUENCE [LARGE SCALE GENOMIC DNA]</scope>
    <source>
        <strain evidence="14">JCM 31047</strain>
    </source>
</reference>
<dbReference type="InterPro" id="IPR036890">
    <property type="entry name" value="HATPase_C_sf"/>
</dbReference>
<dbReference type="InterPro" id="IPR003660">
    <property type="entry name" value="HAMP_dom"/>
</dbReference>
<dbReference type="InterPro" id="IPR036097">
    <property type="entry name" value="HisK_dim/P_sf"/>
</dbReference>
<name>A0A8H9GT88_9DEIO</name>
<comment type="caution">
    <text evidence="13">The sequence shown here is derived from an EMBL/GenBank/DDBJ whole genome shotgun (WGS) entry which is preliminary data.</text>
</comment>
<keyword evidence="7" id="KW-0418">Kinase</keyword>
<evidence type="ECO:0000256" key="8">
    <source>
        <dbReference type="ARBA" id="ARBA00022989"/>
    </source>
</evidence>
<dbReference type="SMART" id="SM00388">
    <property type="entry name" value="HisKA"/>
    <property type="match status" value="1"/>
</dbReference>
<dbReference type="InterPro" id="IPR003594">
    <property type="entry name" value="HATPase_dom"/>
</dbReference>
<dbReference type="GO" id="GO:0005886">
    <property type="term" value="C:plasma membrane"/>
    <property type="evidence" value="ECO:0007669"/>
    <property type="project" value="TreeGrafter"/>
</dbReference>
<keyword evidence="6 10" id="KW-0812">Transmembrane</keyword>
<evidence type="ECO:0000256" key="1">
    <source>
        <dbReference type="ARBA" id="ARBA00000085"/>
    </source>
</evidence>
<dbReference type="PROSITE" id="PS50885">
    <property type="entry name" value="HAMP"/>
    <property type="match status" value="1"/>
</dbReference>
<dbReference type="Gene3D" id="1.10.287.130">
    <property type="match status" value="1"/>
</dbReference>
<evidence type="ECO:0000256" key="6">
    <source>
        <dbReference type="ARBA" id="ARBA00022692"/>
    </source>
</evidence>
<evidence type="ECO:0000313" key="14">
    <source>
        <dbReference type="Proteomes" id="UP000600547"/>
    </source>
</evidence>
<evidence type="ECO:0000256" key="5">
    <source>
        <dbReference type="ARBA" id="ARBA00022679"/>
    </source>
</evidence>
<keyword evidence="9" id="KW-0902">Two-component regulatory system</keyword>
<dbReference type="Pfam" id="PF02518">
    <property type="entry name" value="HATPase_c"/>
    <property type="match status" value="1"/>
</dbReference>
<evidence type="ECO:0000256" key="2">
    <source>
        <dbReference type="ARBA" id="ARBA00004370"/>
    </source>
</evidence>
<dbReference type="CDD" id="cd06225">
    <property type="entry name" value="HAMP"/>
    <property type="match status" value="1"/>
</dbReference>
<dbReference type="EMBL" id="BMQG01000028">
    <property type="protein sequence ID" value="GGM59286.1"/>
    <property type="molecule type" value="Genomic_DNA"/>
</dbReference>
<dbReference type="InterPro" id="IPR003661">
    <property type="entry name" value="HisK_dim/P_dom"/>
</dbReference>
<dbReference type="PANTHER" id="PTHR45436:SF5">
    <property type="entry name" value="SENSOR HISTIDINE KINASE TRCS"/>
    <property type="match status" value="1"/>
</dbReference>
<dbReference type="PANTHER" id="PTHR45436">
    <property type="entry name" value="SENSOR HISTIDINE KINASE YKOH"/>
    <property type="match status" value="1"/>
</dbReference>
<dbReference type="Pfam" id="PF00512">
    <property type="entry name" value="HisKA"/>
    <property type="match status" value="1"/>
</dbReference>
<dbReference type="InterPro" id="IPR050428">
    <property type="entry name" value="TCS_sensor_his_kinase"/>
</dbReference>
<keyword evidence="4" id="KW-0597">Phosphoprotein</keyword>
<feature type="domain" description="Histidine kinase" evidence="11">
    <location>
        <begin position="226"/>
        <end position="430"/>
    </location>
</feature>
<dbReference type="SUPFAM" id="SSF158472">
    <property type="entry name" value="HAMP domain-like"/>
    <property type="match status" value="1"/>
</dbReference>
<feature type="domain" description="HAMP" evidence="12">
    <location>
        <begin position="164"/>
        <end position="218"/>
    </location>
</feature>
<dbReference type="InterPro" id="IPR005467">
    <property type="entry name" value="His_kinase_dom"/>
</dbReference>
<keyword evidence="14" id="KW-1185">Reference proteome</keyword>